<dbReference type="InterPro" id="IPR024046">
    <property type="entry name" value="Flagellar_assmbl_FliW_dom_sf"/>
</dbReference>
<evidence type="ECO:0000256" key="2">
    <source>
        <dbReference type="ARBA" id="ARBA00022795"/>
    </source>
</evidence>
<reference evidence="5 6" key="1">
    <citation type="submission" date="2021-03" db="EMBL/GenBank/DDBJ databases">
        <title>Geobacter metallireducens gen. nov. sp. nov., a microorganism capable of coupling the complete oxidation of organic compounds to the reduction of iron and other metals.</title>
        <authorList>
            <person name="Li Y."/>
        </authorList>
    </citation>
    <scope>NUCLEOTIDE SEQUENCE [LARGE SCALE GENOMIC DNA]</scope>
    <source>
        <strain evidence="5 6">Jerry-YX</strain>
    </source>
</reference>
<evidence type="ECO:0000256" key="4">
    <source>
        <dbReference type="HAMAP-Rule" id="MF_01185"/>
    </source>
</evidence>
<dbReference type="HAMAP" id="MF_01185">
    <property type="entry name" value="FliW"/>
    <property type="match status" value="1"/>
</dbReference>
<dbReference type="NCBIfam" id="NF009801">
    <property type="entry name" value="PRK13285.2-4"/>
    <property type="match status" value="1"/>
</dbReference>
<dbReference type="Gene3D" id="2.30.290.10">
    <property type="entry name" value="BH3618-like"/>
    <property type="match status" value="1"/>
</dbReference>
<dbReference type="RefSeq" id="WP_207165156.1">
    <property type="nucleotide sequence ID" value="NZ_CP071382.1"/>
</dbReference>
<dbReference type="EMBL" id="CP071382">
    <property type="protein sequence ID" value="QSV47165.1"/>
    <property type="molecule type" value="Genomic_DNA"/>
</dbReference>
<sequence>MKIETSRFGQIDIEDDKIITLPDGMLGFTGTRFILLTPEKPTPFRWLQSVDDPALAFVVVDAQQVLPDYAVSLTSEEYTRLALDEKTEVVILLVVTLAGESGSITVNLQGPVVLNPNRMLAKQIVLEGNRFPTKFPLFGTDTVDKNSGACCSR</sequence>
<proteinExistence type="inferred from homology"/>
<protein>
    <recommendedName>
        <fullName evidence="4">Flagellar assembly factor FliW</fullName>
    </recommendedName>
</protein>
<accession>A0ABX7Q7W5</accession>
<gene>
    <name evidence="4" type="primary">fliW</name>
    <name evidence="5" type="ORF">JZM60_07870</name>
</gene>
<comment type="similarity">
    <text evidence="4">Belongs to the FliW family.</text>
</comment>
<name>A0ABX7Q7W5_9BACT</name>
<keyword evidence="3 4" id="KW-0810">Translation regulation</keyword>
<dbReference type="SUPFAM" id="SSF141457">
    <property type="entry name" value="BH3618-like"/>
    <property type="match status" value="1"/>
</dbReference>
<comment type="function">
    <text evidence="4">Acts as an anti-CsrA protein, binds CsrA and prevents it from repressing translation of its target genes, one of which is flagellin. Binds to flagellin and participates in the assembly of the flagellum.</text>
</comment>
<keyword evidence="4" id="KW-0143">Chaperone</keyword>
<evidence type="ECO:0000313" key="6">
    <source>
        <dbReference type="Proteomes" id="UP000663651"/>
    </source>
</evidence>
<keyword evidence="5" id="KW-0966">Cell projection</keyword>
<keyword evidence="5" id="KW-0282">Flagellum</keyword>
<keyword evidence="1 4" id="KW-0963">Cytoplasm</keyword>
<organism evidence="5 6">
    <name type="scientific">Geobacter benzoatilyticus</name>
    <dbReference type="NCBI Taxonomy" id="2815309"/>
    <lineage>
        <taxon>Bacteria</taxon>
        <taxon>Pseudomonadati</taxon>
        <taxon>Thermodesulfobacteriota</taxon>
        <taxon>Desulfuromonadia</taxon>
        <taxon>Geobacterales</taxon>
        <taxon>Geobacteraceae</taxon>
        <taxon>Geobacter</taxon>
    </lineage>
</organism>
<dbReference type="Proteomes" id="UP000663651">
    <property type="component" value="Chromosome"/>
</dbReference>
<comment type="subunit">
    <text evidence="4">Interacts with translational regulator CsrA and flagellin(s).</text>
</comment>
<dbReference type="PANTHER" id="PTHR39190:SF1">
    <property type="entry name" value="FLAGELLAR ASSEMBLY FACTOR FLIW"/>
    <property type="match status" value="1"/>
</dbReference>
<evidence type="ECO:0000256" key="3">
    <source>
        <dbReference type="ARBA" id="ARBA00022845"/>
    </source>
</evidence>
<keyword evidence="2 4" id="KW-1005">Bacterial flagellum biogenesis</keyword>
<evidence type="ECO:0000313" key="5">
    <source>
        <dbReference type="EMBL" id="QSV47165.1"/>
    </source>
</evidence>
<dbReference type="PANTHER" id="PTHR39190">
    <property type="entry name" value="FLAGELLAR ASSEMBLY FACTOR FLIW"/>
    <property type="match status" value="1"/>
</dbReference>
<keyword evidence="6" id="KW-1185">Reference proteome</keyword>
<keyword evidence="5" id="KW-0969">Cilium</keyword>
<dbReference type="InterPro" id="IPR003775">
    <property type="entry name" value="Flagellar_assembly_factor_FliW"/>
</dbReference>
<evidence type="ECO:0000256" key="1">
    <source>
        <dbReference type="ARBA" id="ARBA00022490"/>
    </source>
</evidence>
<comment type="subcellular location">
    <subcellularLocation>
        <location evidence="4">Cytoplasm</location>
    </subcellularLocation>
</comment>
<dbReference type="Pfam" id="PF02623">
    <property type="entry name" value="FliW"/>
    <property type="match status" value="1"/>
</dbReference>